<name>A0A9C6XRZ0_FRAOC</name>
<evidence type="ECO:0000259" key="4">
    <source>
        <dbReference type="Pfam" id="PF13613"/>
    </source>
</evidence>
<dbReference type="InterPro" id="IPR027805">
    <property type="entry name" value="Transposase_HTH_dom"/>
</dbReference>
<gene>
    <name evidence="6" type="primary">LOC127750684</name>
</gene>
<keyword evidence="2" id="KW-0479">Metal-binding</keyword>
<comment type="cofactor">
    <cofactor evidence="1">
        <name>a divalent metal cation</name>
        <dbReference type="ChEBI" id="CHEBI:60240"/>
    </cofactor>
</comment>
<evidence type="ECO:0000313" key="5">
    <source>
        <dbReference type="Proteomes" id="UP000504606"/>
    </source>
</evidence>
<organism evidence="5 6">
    <name type="scientific">Frankliniella occidentalis</name>
    <name type="common">Western flower thrips</name>
    <name type="synonym">Euthrips occidentalis</name>
    <dbReference type="NCBI Taxonomy" id="133901"/>
    <lineage>
        <taxon>Eukaryota</taxon>
        <taxon>Metazoa</taxon>
        <taxon>Ecdysozoa</taxon>
        <taxon>Arthropoda</taxon>
        <taxon>Hexapoda</taxon>
        <taxon>Insecta</taxon>
        <taxon>Pterygota</taxon>
        <taxon>Neoptera</taxon>
        <taxon>Paraneoptera</taxon>
        <taxon>Thysanoptera</taxon>
        <taxon>Terebrantia</taxon>
        <taxon>Thripoidea</taxon>
        <taxon>Thripidae</taxon>
        <taxon>Frankliniella</taxon>
    </lineage>
</organism>
<sequence length="312" mass="36157">MEAREKLTWDQFKFYTGLTKTMFEILYTFLGREEVCGSLKYKYNDKTPKREQFIGDLFPKDKLFMTLLRLRRGIPVKDLGVLFNVHGSWAARVVCVWVRFMSLQFKLLESSMFPTADAQNSLKPKCYEKFPKLRGIIDSTEFKIQRPKHMQQQSNTYSAYKGANTLKALVCLSCHGGLSYISEGYEGSIYDRKLLIESGLLEKMLPEEALMADRGFDAEDLFDERDLELIMPAFLGNRENFTARELIRNRAIAVSRIHVETFIGMIKQFRLVRYVIPNSMLAYASDLIKVCAFLANFQLPYIKNDTDDNDNN</sequence>
<dbReference type="Proteomes" id="UP000504606">
    <property type="component" value="Unplaced"/>
</dbReference>
<dbReference type="KEGG" id="foc:127750684"/>
<dbReference type="RefSeq" id="XP_052128924.1">
    <property type="nucleotide sequence ID" value="XM_052272964.1"/>
</dbReference>
<evidence type="ECO:0000256" key="1">
    <source>
        <dbReference type="ARBA" id="ARBA00001968"/>
    </source>
</evidence>
<evidence type="ECO:0000259" key="3">
    <source>
        <dbReference type="Pfam" id="PF13359"/>
    </source>
</evidence>
<dbReference type="OrthoDB" id="6423901at2759"/>
<dbReference type="GeneID" id="127750684"/>
<dbReference type="PANTHER" id="PTHR23080:SF133">
    <property type="entry name" value="SI:CH211-262I1.5-RELATED"/>
    <property type="match status" value="1"/>
</dbReference>
<dbReference type="PANTHER" id="PTHR23080">
    <property type="entry name" value="THAP DOMAIN PROTEIN"/>
    <property type="match status" value="1"/>
</dbReference>
<evidence type="ECO:0000256" key="2">
    <source>
        <dbReference type="ARBA" id="ARBA00022723"/>
    </source>
</evidence>
<feature type="domain" description="DDE Tnp4" evidence="3">
    <location>
        <begin position="137"/>
        <end position="296"/>
    </location>
</feature>
<dbReference type="Pfam" id="PF13359">
    <property type="entry name" value="DDE_Tnp_4"/>
    <property type="match status" value="1"/>
</dbReference>
<protein>
    <submittedName>
        <fullName evidence="6">Uncharacterized protein LOC127750684</fullName>
    </submittedName>
</protein>
<dbReference type="InterPro" id="IPR027806">
    <property type="entry name" value="HARBI1_dom"/>
</dbReference>
<accession>A0A9C6XRZ0</accession>
<proteinExistence type="predicted"/>
<dbReference type="AlphaFoldDB" id="A0A9C6XRZ0"/>
<reference evidence="6" key="1">
    <citation type="submission" date="2025-08" db="UniProtKB">
        <authorList>
            <consortium name="RefSeq"/>
        </authorList>
    </citation>
    <scope>IDENTIFICATION</scope>
    <source>
        <tissue evidence="6">Whole organism</tissue>
    </source>
</reference>
<feature type="domain" description="Transposase Helix-turn-helix" evidence="4">
    <location>
        <begin position="58"/>
        <end position="104"/>
    </location>
</feature>
<dbReference type="Pfam" id="PF13613">
    <property type="entry name" value="HTH_Tnp_4"/>
    <property type="match status" value="1"/>
</dbReference>
<dbReference type="GO" id="GO:0046872">
    <property type="term" value="F:metal ion binding"/>
    <property type="evidence" value="ECO:0007669"/>
    <property type="project" value="UniProtKB-KW"/>
</dbReference>
<keyword evidence="5" id="KW-1185">Reference proteome</keyword>
<evidence type="ECO:0000313" key="6">
    <source>
        <dbReference type="RefSeq" id="XP_052128924.1"/>
    </source>
</evidence>